<dbReference type="OrthoDB" id="10349277at2759"/>
<sequence length="150" mass="16163">MLAKSRLLLKNPISEPTNHVPSAASDGQVQDKMSGARPPLLPEEPPTASFAAVAFPPDVSEADVLLRALAERGDEEAFASASRVLSGWSDSILELVAEVWHWLAASERLARVLSFADHFSVAGLAARLETQQEAAGEAAERTRDFDEGWI</sequence>
<gene>
    <name evidence="2" type="ORF">AK812_SmicGene36122</name>
</gene>
<keyword evidence="3" id="KW-1185">Reference proteome</keyword>
<reference evidence="2 3" key="1">
    <citation type="submission" date="2016-02" db="EMBL/GenBank/DDBJ databases">
        <title>Genome analysis of coral dinoflagellate symbionts highlights evolutionary adaptations to a symbiotic lifestyle.</title>
        <authorList>
            <person name="Aranda M."/>
            <person name="Li Y."/>
            <person name="Liew Y.J."/>
            <person name="Baumgarten S."/>
            <person name="Simakov O."/>
            <person name="Wilson M."/>
            <person name="Piel J."/>
            <person name="Ashoor H."/>
            <person name="Bougouffa S."/>
            <person name="Bajic V.B."/>
            <person name="Ryu T."/>
            <person name="Ravasi T."/>
            <person name="Bayer T."/>
            <person name="Micklem G."/>
            <person name="Kim H."/>
            <person name="Bhak J."/>
            <person name="Lajeunesse T.C."/>
            <person name="Voolstra C.R."/>
        </authorList>
    </citation>
    <scope>NUCLEOTIDE SEQUENCE [LARGE SCALE GENOMIC DNA]</scope>
    <source>
        <strain evidence="2 3">CCMP2467</strain>
    </source>
</reference>
<protein>
    <submittedName>
        <fullName evidence="2">Uncharacterized protein</fullName>
    </submittedName>
</protein>
<name>A0A1Q9CJQ2_SYMMI</name>
<feature type="compositionally biased region" description="Polar residues" evidence="1">
    <location>
        <begin position="14"/>
        <end position="28"/>
    </location>
</feature>
<organism evidence="2 3">
    <name type="scientific">Symbiodinium microadriaticum</name>
    <name type="common">Dinoflagellate</name>
    <name type="synonym">Zooxanthella microadriatica</name>
    <dbReference type="NCBI Taxonomy" id="2951"/>
    <lineage>
        <taxon>Eukaryota</taxon>
        <taxon>Sar</taxon>
        <taxon>Alveolata</taxon>
        <taxon>Dinophyceae</taxon>
        <taxon>Suessiales</taxon>
        <taxon>Symbiodiniaceae</taxon>
        <taxon>Symbiodinium</taxon>
    </lineage>
</organism>
<comment type="caution">
    <text evidence="2">The sequence shown here is derived from an EMBL/GenBank/DDBJ whole genome shotgun (WGS) entry which is preliminary data.</text>
</comment>
<accession>A0A1Q9CJQ2</accession>
<evidence type="ECO:0000256" key="1">
    <source>
        <dbReference type="SAM" id="MobiDB-lite"/>
    </source>
</evidence>
<evidence type="ECO:0000313" key="2">
    <source>
        <dbReference type="EMBL" id="OLP83160.1"/>
    </source>
</evidence>
<dbReference type="EMBL" id="LSRX01001137">
    <property type="protein sequence ID" value="OLP83160.1"/>
    <property type="molecule type" value="Genomic_DNA"/>
</dbReference>
<dbReference type="Proteomes" id="UP000186817">
    <property type="component" value="Unassembled WGS sequence"/>
</dbReference>
<evidence type="ECO:0000313" key="3">
    <source>
        <dbReference type="Proteomes" id="UP000186817"/>
    </source>
</evidence>
<dbReference type="AlphaFoldDB" id="A0A1Q9CJQ2"/>
<feature type="region of interest" description="Disordered" evidence="1">
    <location>
        <begin position="1"/>
        <end position="43"/>
    </location>
</feature>
<proteinExistence type="predicted"/>